<dbReference type="Pfam" id="PF14226">
    <property type="entry name" value="DIOX_N"/>
    <property type="match status" value="1"/>
</dbReference>
<organism evidence="5 6">
    <name type="scientific">Penicillium cf. griseofulvum</name>
    <dbReference type="NCBI Taxonomy" id="2972120"/>
    <lineage>
        <taxon>Eukaryota</taxon>
        <taxon>Fungi</taxon>
        <taxon>Dikarya</taxon>
        <taxon>Ascomycota</taxon>
        <taxon>Pezizomycotina</taxon>
        <taxon>Eurotiomycetes</taxon>
        <taxon>Eurotiomycetidae</taxon>
        <taxon>Eurotiales</taxon>
        <taxon>Aspergillaceae</taxon>
        <taxon>Penicillium</taxon>
    </lineage>
</organism>
<dbReference type="InterPro" id="IPR026992">
    <property type="entry name" value="DIOX_N"/>
</dbReference>
<keyword evidence="2" id="KW-0408">Iron</keyword>
<dbReference type="Pfam" id="PF03171">
    <property type="entry name" value="2OG-FeII_Oxy"/>
    <property type="match status" value="1"/>
</dbReference>
<dbReference type="Proteomes" id="UP001150879">
    <property type="component" value="Unassembled WGS sequence"/>
</dbReference>
<proteinExistence type="inferred from homology"/>
<comment type="caution">
    <text evidence="5">The sequence shown here is derived from an EMBL/GenBank/DDBJ whole genome shotgun (WGS) entry which is preliminary data.</text>
</comment>
<comment type="similarity">
    <text evidence="1 2">Belongs to the iron/ascorbate-dependent oxidoreductase family.</text>
</comment>
<dbReference type="GO" id="GO:0051213">
    <property type="term" value="F:dioxygenase activity"/>
    <property type="evidence" value="ECO:0007669"/>
    <property type="project" value="UniProtKB-KW"/>
</dbReference>
<evidence type="ECO:0000259" key="4">
    <source>
        <dbReference type="PROSITE" id="PS51471"/>
    </source>
</evidence>
<gene>
    <name evidence="5" type="ORF">N7472_001806</name>
</gene>
<keyword evidence="2" id="KW-0560">Oxidoreductase</keyword>
<reference evidence="5" key="1">
    <citation type="submission" date="2022-11" db="EMBL/GenBank/DDBJ databases">
        <authorList>
            <person name="Petersen C."/>
        </authorList>
    </citation>
    <scope>NUCLEOTIDE SEQUENCE</scope>
    <source>
        <strain evidence="5">IBT 16849</strain>
    </source>
</reference>
<evidence type="ECO:0000313" key="5">
    <source>
        <dbReference type="EMBL" id="KAJ5205358.1"/>
    </source>
</evidence>
<dbReference type="SUPFAM" id="SSF51197">
    <property type="entry name" value="Clavaminate synthase-like"/>
    <property type="match status" value="1"/>
</dbReference>
<dbReference type="AlphaFoldDB" id="A0A9W9MQ16"/>
<keyword evidence="6" id="KW-1185">Reference proteome</keyword>
<feature type="region of interest" description="Disordered" evidence="3">
    <location>
        <begin position="116"/>
        <end position="141"/>
    </location>
</feature>
<keyword evidence="2" id="KW-0479">Metal-binding</keyword>
<reference evidence="5" key="2">
    <citation type="journal article" date="2023" name="IMA Fungus">
        <title>Comparative genomic study of the Penicillium genus elucidates a diverse pangenome and 15 lateral gene transfer events.</title>
        <authorList>
            <person name="Petersen C."/>
            <person name="Sorensen T."/>
            <person name="Nielsen M.R."/>
            <person name="Sondergaard T.E."/>
            <person name="Sorensen J.L."/>
            <person name="Fitzpatrick D.A."/>
            <person name="Frisvad J.C."/>
            <person name="Nielsen K.L."/>
        </authorList>
    </citation>
    <scope>NUCLEOTIDE SEQUENCE</scope>
    <source>
        <strain evidence="5">IBT 16849</strain>
    </source>
</reference>
<dbReference type="PANTHER" id="PTHR47990">
    <property type="entry name" value="2-OXOGLUTARATE (2OG) AND FE(II)-DEPENDENT OXYGENASE SUPERFAMILY PROTEIN-RELATED"/>
    <property type="match status" value="1"/>
</dbReference>
<dbReference type="GO" id="GO:0044283">
    <property type="term" value="P:small molecule biosynthetic process"/>
    <property type="evidence" value="ECO:0007669"/>
    <property type="project" value="UniProtKB-ARBA"/>
</dbReference>
<dbReference type="InterPro" id="IPR050231">
    <property type="entry name" value="Iron_ascorbate_oxido_reductase"/>
</dbReference>
<dbReference type="OrthoDB" id="288590at2759"/>
<evidence type="ECO:0000313" key="6">
    <source>
        <dbReference type="Proteomes" id="UP001150879"/>
    </source>
</evidence>
<dbReference type="InterPro" id="IPR027443">
    <property type="entry name" value="IPNS-like_sf"/>
</dbReference>
<dbReference type="PROSITE" id="PS51471">
    <property type="entry name" value="FE2OG_OXY"/>
    <property type="match status" value="1"/>
</dbReference>
<dbReference type="InterPro" id="IPR044861">
    <property type="entry name" value="IPNS-like_FE2OG_OXY"/>
</dbReference>
<dbReference type="Gene3D" id="2.60.120.330">
    <property type="entry name" value="B-lactam Antibiotic, Isopenicillin N Synthase, Chain"/>
    <property type="match status" value="1"/>
</dbReference>
<accession>A0A9W9MQ16</accession>
<feature type="compositionally biased region" description="Basic and acidic residues" evidence="3">
    <location>
        <begin position="128"/>
        <end position="141"/>
    </location>
</feature>
<protein>
    <submittedName>
        <fullName evidence="5">Oxoglutarate/iron-dependent dioxygenase</fullName>
    </submittedName>
</protein>
<sequence length="361" mass="40543">MTVEGLEPADIPVVDMSLLQGTPEEERGALKLLDNAFQACGFAYISNHGISEEFLNEARSYSKKFFELPIDVKLSILHPSDGGVEDHRGFVPDGLTYVSQLVFDDATVQELRRTAPEKKQSLEMGNPHTEEAGKDTPKNRLPTEEELPGLRAFVEKWWDAMTDLNHTILRFCSKALELPDENYLSRSQTRNLCHMTWNHFPSMAMNLLEDGSFRRLNAHTDFGQITLLFPDPVGGLEVNDGKVFRPVAFKPNTMVINIGDLMERQTNGRWKSSLHRVVAPEEKLGRIDGSTGVYAAERYSMVYFGSPDPESMVKTLPGCDVKGRWEPSVVQAGMHEVTCEEWIQKRVAAEFLNPEAAKGEV</sequence>
<name>A0A9W9MQ16_9EURO</name>
<evidence type="ECO:0000256" key="3">
    <source>
        <dbReference type="SAM" id="MobiDB-lite"/>
    </source>
</evidence>
<keyword evidence="5" id="KW-0223">Dioxygenase</keyword>
<dbReference type="InterPro" id="IPR005123">
    <property type="entry name" value="Oxoglu/Fe-dep_dioxygenase_dom"/>
</dbReference>
<dbReference type="GO" id="GO:0046872">
    <property type="term" value="F:metal ion binding"/>
    <property type="evidence" value="ECO:0007669"/>
    <property type="project" value="UniProtKB-KW"/>
</dbReference>
<evidence type="ECO:0000256" key="2">
    <source>
        <dbReference type="RuleBase" id="RU003682"/>
    </source>
</evidence>
<dbReference type="PRINTS" id="PR00682">
    <property type="entry name" value="IPNSYNTHASE"/>
</dbReference>
<dbReference type="EMBL" id="JAPQKP010000002">
    <property type="protein sequence ID" value="KAJ5205358.1"/>
    <property type="molecule type" value="Genomic_DNA"/>
</dbReference>
<evidence type="ECO:0000256" key="1">
    <source>
        <dbReference type="ARBA" id="ARBA00008056"/>
    </source>
</evidence>
<feature type="domain" description="Fe2OG dioxygenase" evidence="4">
    <location>
        <begin position="189"/>
        <end position="307"/>
    </location>
</feature>